<gene>
    <name evidence="9" type="ORF">GIS02_01030</name>
</gene>
<feature type="transmembrane region" description="Helical" evidence="8">
    <location>
        <begin position="172"/>
        <end position="195"/>
    </location>
</feature>
<feature type="transmembrane region" description="Helical" evidence="8">
    <location>
        <begin position="145"/>
        <end position="166"/>
    </location>
</feature>
<evidence type="ECO:0000313" key="9">
    <source>
        <dbReference type="EMBL" id="NMG82773.1"/>
    </source>
</evidence>
<dbReference type="GO" id="GO:0016765">
    <property type="term" value="F:transferase activity, transferring alkyl or aryl (other than methyl) groups"/>
    <property type="evidence" value="ECO:0007669"/>
    <property type="project" value="InterPro"/>
</dbReference>
<keyword evidence="6 8" id="KW-1133">Transmembrane helix</keyword>
<keyword evidence="4 9" id="KW-0808">Transferase</keyword>
<dbReference type="PANTHER" id="PTHR11048:SF28">
    <property type="entry name" value="4-HYDROXYBENZOATE POLYPRENYLTRANSFERASE, MITOCHONDRIAL"/>
    <property type="match status" value="1"/>
</dbReference>
<accession>A0A848D7M5</accession>
<keyword evidence="7 8" id="KW-0472">Membrane</keyword>
<feature type="transmembrane region" description="Helical" evidence="8">
    <location>
        <begin position="216"/>
        <end position="235"/>
    </location>
</feature>
<dbReference type="NCBIfam" id="TIGR01475">
    <property type="entry name" value="ubiA_other"/>
    <property type="match status" value="1"/>
</dbReference>
<comment type="subcellular location">
    <subcellularLocation>
        <location evidence="2">Cell membrane</location>
        <topology evidence="2">Multi-pass membrane protein</topology>
    </subcellularLocation>
</comment>
<dbReference type="GO" id="GO:0005886">
    <property type="term" value="C:plasma membrane"/>
    <property type="evidence" value="ECO:0007669"/>
    <property type="project" value="UniProtKB-SubCell"/>
</dbReference>
<dbReference type="Gene3D" id="1.20.120.1780">
    <property type="entry name" value="UbiA prenyltransferase"/>
    <property type="match status" value="1"/>
</dbReference>
<organism evidence="9 10">
    <name type="scientific">Candidatus Ethanoperedens thermophilum</name>
    <dbReference type="NCBI Taxonomy" id="2766897"/>
    <lineage>
        <taxon>Archaea</taxon>
        <taxon>Methanobacteriati</taxon>
        <taxon>Methanobacteriota</taxon>
        <taxon>Stenosarchaea group</taxon>
        <taxon>Methanomicrobia</taxon>
        <taxon>Methanosarcinales</taxon>
        <taxon>Methanosarcinales incertae sedis</taxon>
        <taxon>GOM Arc I cluster</taxon>
        <taxon>Candidatus Ethanoperedens</taxon>
    </lineage>
</organism>
<evidence type="ECO:0000256" key="4">
    <source>
        <dbReference type="ARBA" id="ARBA00022679"/>
    </source>
</evidence>
<dbReference type="AlphaFoldDB" id="A0A848D7M5"/>
<dbReference type="FunFam" id="1.10.357.140:FF:000008">
    <property type="entry name" value="4-hydroxybenzoate octaprenyltransferase"/>
    <property type="match status" value="1"/>
</dbReference>
<evidence type="ECO:0000256" key="3">
    <source>
        <dbReference type="ARBA" id="ARBA00005985"/>
    </source>
</evidence>
<feature type="transmembrane region" description="Helical" evidence="8">
    <location>
        <begin position="20"/>
        <end position="38"/>
    </location>
</feature>
<evidence type="ECO:0000313" key="10">
    <source>
        <dbReference type="Proteomes" id="UP000606580"/>
    </source>
</evidence>
<comment type="similarity">
    <text evidence="3">Belongs to the UbiA prenyltransferase family.</text>
</comment>
<dbReference type="EMBL" id="WNEG01000023">
    <property type="protein sequence ID" value="NMG82773.1"/>
    <property type="molecule type" value="Genomic_DNA"/>
</dbReference>
<dbReference type="Pfam" id="PF01040">
    <property type="entry name" value="UbiA"/>
    <property type="match status" value="1"/>
</dbReference>
<name>A0A848D7M5_9EURY</name>
<feature type="transmembrane region" description="Helical" evidence="8">
    <location>
        <begin position="44"/>
        <end position="68"/>
    </location>
</feature>
<feature type="transmembrane region" description="Helical" evidence="8">
    <location>
        <begin position="241"/>
        <end position="259"/>
    </location>
</feature>
<comment type="cofactor">
    <cofactor evidence="1">
        <name>Mg(2+)</name>
        <dbReference type="ChEBI" id="CHEBI:18420"/>
    </cofactor>
</comment>
<dbReference type="PANTHER" id="PTHR11048">
    <property type="entry name" value="PRENYLTRANSFERASES"/>
    <property type="match status" value="1"/>
</dbReference>
<dbReference type="InterPro" id="IPR006371">
    <property type="entry name" value="Polyprenyltransferase_UbiA-li"/>
</dbReference>
<dbReference type="CDD" id="cd13959">
    <property type="entry name" value="PT_UbiA_COQ2"/>
    <property type="match status" value="1"/>
</dbReference>
<dbReference type="Proteomes" id="UP000606580">
    <property type="component" value="Unassembled WGS sequence"/>
</dbReference>
<evidence type="ECO:0000256" key="1">
    <source>
        <dbReference type="ARBA" id="ARBA00001946"/>
    </source>
</evidence>
<feature type="transmembrane region" description="Helical" evidence="8">
    <location>
        <begin position="271"/>
        <end position="292"/>
    </location>
</feature>
<dbReference type="InterPro" id="IPR039653">
    <property type="entry name" value="Prenyltransferase"/>
</dbReference>
<dbReference type="InterPro" id="IPR044878">
    <property type="entry name" value="UbiA_sf"/>
</dbReference>
<proteinExistence type="inferred from homology"/>
<evidence type="ECO:0000256" key="6">
    <source>
        <dbReference type="ARBA" id="ARBA00022989"/>
    </source>
</evidence>
<protein>
    <submittedName>
        <fullName evidence="9">4-hydroxybenzoate octaprenyltransferase</fullName>
    </submittedName>
</protein>
<sequence length="300" mass="32949">MTPLNKLALYCDFVVLKHTVFAIPFAYLGVVLASILLLDELPGLRVLFLVTTAFFGARSGAMSLNNLVDADIDKKNKRTAMRPLPAGLISKREVYSIIAISYLVFFLSASMLNELCLLLSPIIPVTSFVYPYVKRFSSIAHLVLGLNLGYAPLGGWIAVTGILHFPPTNFDLGMFVLVVAVIFWVAGFDVIYSLSDVEFDRKFALHSIPACFGTDAALKLSSLFHVLMYLSLVLFYRLLELGSIFLVGLLIIGALIIYEHHIIKSDNLDKMGVAFLKVNAAVSISLLLFAVIDVLSSHAI</sequence>
<evidence type="ECO:0000256" key="7">
    <source>
        <dbReference type="ARBA" id="ARBA00023136"/>
    </source>
</evidence>
<reference evidence="9" key="1">
    <citation type="journal article" date="2020" name="MBio">
        <title>'Candidatus Ethanoperedens,' a Thermophilic Genus of Archaea Mediating the Anaerobic Oxidation of Ethane.</title>
        <authorList>
            <person name="Hahn C.J."/>
            <person name="Laso-Perez R."/>
            <person name="Vulcano F."/>
            <person name="Vaziourakis K.M."/>
            <person name="Stokke R."/>
            <person name="Steen I.H."/>
            <person name="Teske A."/>
            <person name="Boetius A."/>
            <person name="Liebeke M."/>
            <person name="Amann R."/>
            <person name="Knittel K."/>
            <person name="Wegener G."/>
        </authorList>
    </citation>
    <scope>NUCLEOTIDE SEQUENCE</scope>
    <source>
        <strain evidence="9">GoM-Arc1-LC-WB58</strain>
    </source>
</reference>
<dbReference type="InterPro" id="IPR000537">
    <property type="entry name" value="UbiA_prenyltransferase"/>
</dbReference>
<evidence type="ECO:0000256" key="5">
    <source>
        <dbReference type="ARBA" id="ARBA00022692"/>
    </source>
</evidence>
<comment type="caution">
    <text evidence="9">The sequence shown here is derived from an EMBL/GenBank/DDBJ whole genome shotgun (WGS) entry which is preliminary data.</text>
</comment>
<evidence type="ECO:0000256" key="8">
    <source>
        <dbReference type="SAM" id="Phobius"/>
    </source>
</evidence>
<dbReference type="GO" id="GO:0006744">
    <property type="term" value="P:ubiquinone biosynthetic process"/>
    <property type="evidence" value="ECO:0007669"/>
    <property type="project" value="TreeGrafter"/>
</dbReference>
<dbReference type="Gene3D" id="1.10.357.140">
    <property type="entry name" value="UbiA prenyltransferase"/>
    <property type="match status" value="1"/>
</dbReference>
<evidence type="ECO:0000256" key="2">
    <source>
        <dbReference type="ARBA" id="ARBA00004651"/>
    </source>
</evidence>
<dbReference type="FunFam" id="1.20.120.1780:FF:000001">
    <property type="entry name" value="4-hydroxybenzoate octaprenyltransferase"/>
    <property type="match status" value="1"/>
</dbReference>
<keyword evidence="5 8" id="KW-0812">Transmembrane</keyword>